<protein>
    <submittedName>
        <fullName evidence="9">Acyltransferase 3</fullName>
    </submittedName>
</protein>
<dbReference type="PANTHER" id="PTHR40074:SF2">
    <property type="entry name" value="O-ACETYLTRANSFERASE WECH"/>
    <property type="match status" value="1"/>
</dbReference>
<dbReference type="GO" id="GO:0005886">
    <property type="term" value="C:plasma membrane"/>
    <property type="evidence" value="ECO:0007669"/>
    <property type="project" value="UniProtKB-SubCell"/>
</dbReference>
<evidence type="ECO:0000256" key="1">
    <source>
        <dbReference type="ARBA" id="ARBA00004651"/>
    </source>
</evidence>
<comment type="caution">
    <text evidence="9">The sequence shown here is derived from an EMBL/GenBank/DDBJ whole genome shotgun (WGS) entry which is preliminary data.</text>
</comment>
<keyword evidence="6 7" id="KW-0472">Membrane</keyword>
<keyword evidence="5 7" id="KW-1133">Transmembrane helix</keyword>
<feature type="transmembrane region" description="Helical" evidence="7">
    <location>
        <begin position="217"/>
        <end position="235"/>
    </location>
</feature>
<keyword evidence="9" id="KW-0808">Transferase</keyword>
<comment type="similarity">
    <text evidence="2">Belongs to the acyltransferase 3 family.</text>
</comment>
<feature type="transmembrane region" description="Helical" evidence="7">
    <location>
        <begin position="187"/>
        <end position="205"/>
    </location>
</feature>
<feature type="transmembrane region" description="Helical" evidence="7">
    <location>
        <begin position="241"/>
        <end position="258"/>
    </location>
</feature>
<evidence type="ECO:0000256" key="4">
    <source>
        <dbReference type="ARBA" id="ARBA00022692"/>
    </source>
</evidence>
<dbReference type="STRING" id="1423745.GCA_001311215_01245"/>
<dbReference type="PATRIC" id="fig|1423745.4.peg.1118"/>
<feature type="transmembrane region" description="Helical" evidence="7">
    <location>
        <begin position="7"/>
        <end position="27"/>
    </location>
</feature>
<feature type="transmembrane region" description="Helical" evidence="7">
    <location>
        <begin position="278"/>
        <end position="296"/>
    </location>
</feature>
<organism evidence="9 10">
    <name type="scientific">Fructilactobacillus florum DSM 22689 = JCM 16035</name>
    <dbReference type="NCBI Taxonomy" id="1423745"/>
    <lineage>
        <taxon>Bacteria</taxon>
        <taxon>Bacillati</taxon>
        <taxon>Bacillota</taxon>
        <taxon>Bacilli</taxon>
        <taxon>Lactobacillales</taxon>
        <taxon>Lactobacillaceae</taxon>
        <taxon>Fructilactobacillus</taxon>
    </lineage>
</organism>
<evidence type="ECO:0000256" key="6">
    <source>
        <dbReference type="ARBA" id="ARBA00023136"/>
    </source>
</evidence>
<dbReference type="GO" id="GO:0009246">
    <property type="term" value="P:enterobacterial common antigen biosynthetic process"/>
    <property type="evidence" value="ECO:0007669"/>
    <property type="project" value="TreeGrafter"/>
</dbReference>
<sequence length="339" mass="38915">MKKRIIYIDVINIIAIFSVLMLHSSQYSYTNGQVLKNGIIQLIFIPAVYLFFMNSGAMLLDYRQKYSTKTFLIKRWKRVGIPLVAWSILWYLYDIRETAFPGPIPHHNPSISDFIVSFLNNNIINIFWFFYAIILLYLLTPVLAILADNHKKILCYLAGLGFVGGYLYPFIATLFKIKLIGGENGVQINPIASSFVSFFILGYLIKANYFSENFQRILMGAGITALLISICLNLLNFGKLAGNGLFIFFYATGIYLIIKKGAEKSDFLNKHATFVAKLASTSLGIYILHPLFYHLFEKIFKVSYTSFSYVWIMPVITYIICALLIYNAKKFKWLRFILP</sequence>
<dbReference type="RefSeq" id="WP_035421764.1">
    <property type="nucleotide sequence ID" value="NZ_AYZI01000006.1"/>
</dbReference>
<feature type="transmembrane region" description="Helical" evidence="7">
    <location>
        <begin position="126"/>
        <end position="146"/>
    </location>
</feature>
<evidence type="ECO:0000256" key="3">
    <source>
        <dbReference type="ARBA" id="ARBA00022475"/>
    </source>
</evidence>
<feature type="transmembrane region" description="Helical" evidence="7">
    <location>
        <begin position="39"/>
        <end position="60"/>
    </location>
</feature>
<keyword evidence="3" id="KW-1003">Cell membrane</keyword>
<evidence type="ECO:0000313" key="10">
    <source>
        <dbReference type="Proteomes" id="UP000051586"/>
    </source>
</evidence>
<accession>A0A0R2CTD3</accession>
<feature type="transmembrane region" description="Helical" evidence="7">
    <location>
        <begin position="76"/>
        <end position="93"/>
    </location>
</feature>
<evidence type="ECO:0000256" key="7">
    <source>
        <dbReference type="SAM" id="Phobius"/>
    </source>
</evidence>
<feature type="domain" description="Acyltransferase 3" evidence="8">
    <location>
        <begin position="6"/>
        <end position="325"/>
    </location>
</feature>
<dbReference type="Proteomes" id="UP000051586">
    <property type="component" value="Unassembled WGS sequence"/>
</dbReference>
<dbReference type="AlphaFoldDB" id="A0A0R2CTD3"/>
<evidence type="ECO:0000256" key="2">
    <source>
        <dbReference type="ARBA" id="ARBA00007400"/>
    </source>
</evidence>
<dbReference type="GO" id="GO:0016413">
    <property type="term" value="F:O-acetyltransferase activity"/>
    <property type="evidence" value="ECO:0007669"/>
    <property type="project" value="TreeGrafter"/>
</dbReference>
<dbReference type="PANTHER" id="PTHR40074">
    <property type="entry name" value="O-ACETYLTRANSFERASE WECH"/>
    <property type="match status" value="1"/>
</dbReference>
<feature type="transmembrane region" description="Helical" evidence="7">
    <location>
        <begin position="308"/>
        <end position="326"/>
    </location>
</feature>
<dbReference type="InterPro" id="IPR002656">
    <property type="entry name" value="Acyl_transf_3_dom"/>
</dbReference>
<evidence type="ECO:0000313" key="9">
    <source>
        <dbReference type="EMBL" id="KRM91334.1"/>
    </source>
</evidence>
<dbReference type="Pfam" id="PF01757">
    <property type="entry name" value="Acyl_transf_3"/>
    <property type="match status" value="1"/>
</dbReference>
<gene>
    <name evidence="9" type="ORF">FC87_GL001055</name>
</gene>
<evidence type="ECO:0000256" key="5">
    <source>
        <dbReference type="ARBA" id="ARBA00022989"/>
    </source>
</evidence>
<comment type="subcellular location">
    <subcellularLocation>
        <location evidence="1">Cell membrane</location>
        <topology evidence="1">Multi-pass membrane protein</topology>
    </subcellularLocation>
</comment>
<dbReference type="EMBL" id="AYZI01000006">
    <property type="protein sequence ID" value="KRM91334.1"/>
    <property type="molecule type" value="Genomic_DNA"/>
</dbReference>
<evidence type="ECO:0000259" key="8">
    <source>
        <dbReference type="Pfam" id="PF01757"/>
    </source>
</evidence>
<feature type="transmembrane region" description="Helical" evidence="7">
    <location>
        <begin position="153"/>
        <end position="175"/>
    </location>
</feature>
<keyword evidence="9" id="KW-0012">Acyltransferase</keyword>
<keyword evidence="4 7" id="KW-0812">Transmembrane</keyword>
<proteinExistence type="inferred from homology"/>
<name>A0A0R2CTD3_9LACO</name>
<reference evidence="9 10" key="1">
    <citation type="journal article" date="2015" name="Genome Announc.">
        <title>Expanding the biotechnology potential of lactobacilli through comparative genomics of 213 strains and associated genera.</title>
        <authorList>
            <person name="Sun Z."/>
            <person name="Harris H.M."/>
            <person name="McCann A."/>
            <person name="Guo C."/>
            <person name="Argimon S."/>
            <person name="Zhang W."/>
            <person name="Yang X."/>
            <person name="Jeffery I.B."/>
            <person name="Cooney J.C."/>
            <person name="Kagawa T.F."/>
            <person name="Liu W."/>
            <person name="Song Y."/>
            <person name="Salvetti E."/>
            <person name="Wrobel A."/>
            <person name="Rasinkangas P."/>
            <person name="Parkhill J."/>
            <person name="Rea M.C."/>
            <person name="O'Sullivan O."/>
            <person name="Ritari J."/>
            <person name="Douillard F.P."/>
            <person name="Paul Ross R."/>
            <person name="Yang R."/>
            <person name="Briner A.E."/>
            <person name="Felis G.E."/>
            <person name="de Vos W.M."/>
            <person name="Barrangou R."/>
            <person name="Klaenhammer T.R."/>
            <person name="Caufield P.W."/>
            <person name="Cui Y."/>
            <person name="Zhang H."/>
            <person name="O'Toole P.W."/>
        </authorList>
    </citation>
    <scope>NUCLEOTIDE SEQUENCE [LARGE SCALE GENOMIC DNA]</scope>
    <source>
        <strain evidence="9 10">DSM 22689</strain>
    </source>
</reference>